<organism evidence="4 5">
    <name type="scientific">Streptomyces angustmyceticus</name>
    <dbReference type="NCBI Taxonomy" id="285578"/>
    <lineage>
        <taxon>Bacteria</taxon>
        <taxon>Bacillati</taxon>
        <taxon>Actinomycetota</taxon>
        <taxon>Actinomycetes</taxon>
        <taxon>Kitasatosporales</taxon>
        <taxon>Streptomycetaceae</taxon>
        <taxon>Streptomyces</taxon>
    </lineage>
</organism>
<accession>A0A5J4LKN3</accession>
<keyword evidence="4" id="KW-0808">Transferase</keyword>
<keyword evidence="5" id="KW-1185">Reference proteome</keyword>
<dbReference type="InterPro" id="IPR038152">
    <property type="entry name" value="Carbam_trans_C_sf"/>
</dbReference>
<dbReference type="InterPro" id="IPR031730">
    <property type="entry name" value="Carbam_trans_C"/>
</dbReference>
<dbReference type="PANTHER" id="PTHR34847:SF1">
    <property type="entry name" value="NODULATION PROTEIN U"/>
    <property type="match status" value="1"/>
</dbReference>
<evidence type="ECO:0000256" key="1">
    <source>
        <dbReference type="ARBA" id="ARBA00006129"/>
    </source>
</evidence>
<gene>
    <name evidence="4" type="ORF">San01_50590</name>
</gene>
<dbReference type="Pfam" id="PF02543">
    <property type="entry name" value="Carbam_trans_N"/>
    <property type="match status" value="1"/>
</dbReference>
<dbReference type="Gene3D" id="3.30.420.40">
    <property type="match status" value="1"/>
</dbReference>
<evidence type="ECO:0000259" key="2">
    <source>
        <dbReference type="Pfam" id="PF02543"/>
    </source>
</evidence>
<dbReference type="InterPro" id="IPR051338">
    <property type="entry name" value="NodU/CmcH_Carbamoyltrnsfr"/>
</dbReference>
<feature type="domain" description="Carbamoyltransferase" evidence="2">
    <location>
        <begin position="3"/>
        <end position="356"/>
    </location>
</feature>
<comment type="similarity">
    <text evidence="1">Belongs to the NodU/CmcH family.</text>
</comment>
<dbReference type="Proteomes" id="UP000325598">
    <property type="component" value="Unassembled WGS sequence"/>
</dbReference>
<dbReference type="InterPro" id="IPR003696">
    <property type="entry name" value="Carbtransf_dom"/>
</dbReference>
<dbReference type="EMBL" id="BLAG01000014">
    <property type="protein sequence ID" value="GES32572.1"/>
    <property type="molecule type" value="Genomic_DNA"/>
</dbReference>
<dbReference type="Pfam" id="PF16861">
    <property type="entry name" value="Carbam_trans_C"/>
    <property type="match status" value="1"/>
</dbReference>
<evidence type="ECO:0000313" key="5">
    <source>
        <dbReference type="Proteomes" id="UP000325598"/>
    </source>
</evidence>
<evidence type="ECO:0000259" key="3">
    <source>
        <dbReference type="Pfam" id="PF16861"/>
    </source>
</evidence>
<feature type="domain" description="Carbamoyltransferase C-terminal" evidence="3">
    <location>
        <begin position="408"/>
        <end position="547"/>
    </location>
</feature>
<protein>
    <submittedName>
        <fullName evidence="4">Carbamoyltransferase</fullName>
    </submittedName>
</protein>
<evidence type="ECO:0000313" key="4">
    <source>
        <dbReference type="EMBL" id="GES32572.1"/>
    </source>
</evidence>
<name>A0A5J4LKN3_9ACTN</name>
<dbReference type="PANTHER" id="PTHR34847">
    <property type="entry name" value="NODULATION PROTEIN U"/>
    <property type="match status" value="1"/>
</dbReference>
<dbReference type="Gene3D" id="3.90.870.20">
    <property type="entry name" value="Carbamoyltransferase, C-terminal domain"/>
    <property type="match status" value="1"/>
</dbReference>
<sequence>MLICGLKLTHDGAIALLDDDDLKFSVEIEKLDNNPRHSRIDDLRLIPDVLARFGYSVADVDTFVVDGWVGAEQAEIPVGDQGVPIKVRAAGYHEDNTRYGALDPFVTGSLEIGGVVKPYVSYSHTAGHVAAAYFTSDFARRRESSFVLVWDGGMTPRLYFADPVASIVEYGGSLFPAVGHIYAAAAQHFGPFRKPADVKVDLTVAGKMMAYVALGKPDTQVRKILQSAFDGVFNGEKQLLDDGSGIGIETDRPEPLLWLAPLEEFYTRVKTDVAALGIADADVLATVHEFCGELLTSALVDRVIAWKGKGEWNLCFSGGCALNIKWNSDLRAKELFRDVWVPPFPNDAGAAIGTAVCHRAQMSGFGPLNWHVRSGPAVRPSELPSDGASAAWRVRTCSAKDIADLLFRTGQPVVFLNGRAELGPRALGGRSIISPATSPAMKDLLNELKGRESYRPVAPVCLVDRAPEVFEPGTPDPYMLFEHRVRQDWLDRIPAVVHLDGTARLQTVSPEHDDVLHEVLTEYHRLSGVPVLCNTSANLNGSGFFPDVASVIEWGRVNYVWSDGELYYREP</sequence>
<comment type="caution">
    <text evidence="4">The sequence shown here is derived from an EMBL/GenBank/DDBJ whole genome shotgun (WGS) entry which is preliminary data.</text>
</comment>
<reference evidence="4 5" key="1">
    <citation type="submission" date="2019-10" db="EMBL/GenBank/DDBJ databases">
        <title>Whole genome shotgun sequence of Streptomyces angustmyceticus NBRC 3934.</title>
        <authorList>
            <person name="Hosoyama A."/>
            <person name="Ichikawa N."/>
            <person name="Kimura A."/>
            <person name="Kitahashi Y."/>
            <person name="Komaki H."/>
            <person name="Uohara A."/>
        </authorList>
    </citation>
    <scope>NUCLEOTIDE SEQUENCE [LARGE SCALE GENOMIC DNA]</scope>
    <source>
        <strain evidence="4 5">NBRC 3934</strain>
    </source>
</reference>
<dbReference type="OrthoDB" id="9780777at2"/>
<dbReference type="GeneID" id="96755998"/>
<dbReference type="GO" id="GO:0016740">
    <property type="term" value="F:transferase activity"/>
    <property type="evidence" value="ECO:0007669"/>
    <property type="project" value="UniProtKB-KW"/>
</dbReference>
<dbReference type="AlphaFoldDB" id="A0A5J4LKN3"/>
<proteinExistence type="inferred from homology"/>
<dbReference type="RefSeq" id="WP_086715706.1">
    <property type="nucleotide sequence ID" value="NZ_BLAG01000014.1"/>
</dbReference>